<evidence type="ECO:0000313" key="6">
    <source>
        <dbReference type="EMBL" id="EPY49549.1"/>
    </source>
</evidence>
<proteinExistence type="predicted"/>
<evidence type="ECO:0000256" key="4">
    <source>
        <dbReference type="ARBA" id="ARBA00023136"/>
    </source>
</evidence>
<gene>
    <name evidence="6" type="ORF">SPOG_01434</name>
</gene>
<keyword evidence="7" id="KW-1185">Reference proteome</keyword>
<dbReference type="InterPro" id="IPR013901">
    <property type="entry name" value="Anthrone_oxy"/>
</dbReference>
<organism evidence="6 7">
    <name type="scientific">Schizosaccharomyces cryophilus (strain OY26 / ATCC MYA-4695 / CBS 11777 / NBRC 106824 / NRRL Y48691)</name>
    <name type="common">Fission yeast</name>
    <dbReference type="NCBI Taxonomy" id="653667"/>
    <lineage>
        <taxon>Eukaryota</taxon>
        <taxon>Fungi</taxon>
        <taxon>Dikarya</taxon>
        <taxon>Ascomycota</taxon>
        <taxon>Taphrinomycotina</taxon>
        <taxon>Schizosaccharomycetes</taxon>
        <taxon>Schizosaccharomycetales</taxon>
        <taxon>Schizosaccharomycetaceae</taxon>
        <taxon>Schizosaccharomyces</taxon>
    </lineage>
</organism>
<sequence length="162" mass="17860">MNLNLVYLFQAAGILAPSMSAGAIGYISAQVVPLILLAPADIGLVQFKYMYTLGKRTFPFIAIGSTVVQGCLAYWERRRSVLSSNLYIISGTCSALIVIYILMFMKNTNSTLLSMNPDKVLRSTDATETFRKLLNKWSMKSLFRSVLLCTSALASFAGTFLF</sequence>
<dbReference type="Proteomes" id="UP000015464">
    <property type="component" value="Unassembled WGS sequence"/>
</dbReference>
<feature type="transmembrane region" description="Helical" evidence="5">
    <location>
        <begin position="141"/>
        <end position="161"/>
    </location>
</feature>
<name>S9VTQ7_SCHCR</name>
<keyword evidence="3 5" id="KW-1133">Transmembrane helix</keyword>
<dbReference type="EMBL" id="KE546995">
    <property type="protein sequence ID" value="EPY49549.1"/>
    <property type="molecule type" value="Genomic_DNA"/>
</dbReference>
<keyword evidence="4 5" id="KW-0472">Membrane</keyword>
<dbReference type="AlphaFoldDB" id="S9VTQ7"/>
<dbReference type="GO" id="GO:0016020">
    <property type="term" value="C:membrane"/>
    <property type="evidence" value="ECO:0007669"/>
    <property type="project" value="UniProtKB-SubCell"/>
</dbReference>
<dbReference type="STRING" id="653667.S9VTQ7"/>
<comment type="subcellular location">
    <subcellularLocation>
        <location evidence="1">Membrane</location>
        <topology evidence="1">Multi-pass membrane protein</topology>
    </subcellularLocation>
</comment>
<feature type="transmembrane region" description="Helical" evidence="5">
    <location>
        <begin position="87"/>
        <end position="105"/>
    </location>
</feature>
<dbReference type="GeneID" id="25035763"/>
<evidence type="ECO:0000256" key="1">
    <source>
        <dbReference type="ARBA" id="ARBA00004141"/>
    </source>
</evidence>
<dbReference type="RefSeq" id="XP_013025576.1">
    <property type="nucleotide sequence ID" value="XM_013170122.1"/>
</dbReference>
<evidence type="ECO:0000256" key="2">
    <source>
        <dbReference type="ARBA" id="ARBA00022692"/>
    </source>
</evidence>
<dbReference type="eggNOG" id="ENOG502SBMN">
    <property type="taxonomic scope" value="Eukaryota"/>
</dbReference>
<reference evidence="6 7" key="1">
    <citation type="journal article" date="2011" name="Science">
        <title>Comparative functional genomics of the fission yeasts.</title>
        <authorList>
            <person name="Rhind N."/>
            <person name="Chen Z."/>
            <person name="Yassour M."/>
            <person name="Thompson D.A."/>
            <person name="Haas B.J."/>
            <person name="Habib N."/>
            <person name="Wapinski I."/>
            <person name="Roy S."/>
            <person name="Lin M.F."/>
            <person name="Heiman D.I."/>
            <person name="Young S.K."/>
            <person name="Furuya K."/>
            <person name="Guo Y."/>
            <person name="Pidoux A."/>
            <person name="Chen H.M."/>
            <person name="Robbertse B."/>
            <person name="Goldberg J.M."/>
            <person name="Aoki K."/>
            <person name="Bayne E.H."/>
            <person name="Berlin A.M."/>
            <person name="Desjardins C.A."/>
            <person name="Dobbs E."/>
            <person name="Dukaj L."/>
            <person name="Fan L."/>
            <person name="FitzGerald M.G."/>
            <person name="French C."/>
            <person name="Gujja S."/>
            <person name="Hansen K."/>
            <person name="Keifenheim D."/>
            <person name="Levin J.Z."/>
            <person name="Mosher R.A."/>
            <person name="Mueller C.A."/>
            <person name="Pfiffner J."/>
            <person name="Priest M."/>
            <person name="Russ C."/>
            <person name="Smialowska A."/>
            <person name="Swoboda P."/>
            <person name="Sykes S.M."/>
            <person name="Vaughn M."/>
            <person name="Vengrova S."/>
            <person name="Yoder R."/>
            <person name="Zeng Q."/>
            <person name="Allshire R."/>
            <person name="Baulcombe D."/>
            <person name="Birren B.W."/>
            <person name="Brown W."/>
            <person name="Ekwall K."/>
            <person name="Kellis M."/>
            <person name="Leatherwood J."/>
            <person name="Levin H."/>
            <person name="Margalit H."/>
            <person name="Martienssen R."/>
            <person name="Nieduszynski C.A."/>
            <person name="Spatafora J.W."/>
            <person name="Friedman N."/>
            <person name="Dalgaard J.Z."/>
            <person name="Baumann P."/>
            <person name="Niki H."/>
            <person name="Regev A."/>
            <person name="Nusbaum C."/>
        </authorList>
    </citation>
    <scope>NUCLEOTIDE SEQUENCE [LARGE SCALE GENOMIC DNA]</scope>
    <source>
        <strain evidence="7">OY26 / ATCC MYA-4695 / CBS 11777 / NBRC 106824 / NRRL Y48691</strain>
    </source>
</reference>
<evidence type="ECO:0000256" key="5">
    <source>
        <dbReference type="SAM" id="Phobius"/>
    </source>
</evidence>
<dbReference type="HOGENOM" id="CLU_105974_2_1_1"/>
<dbReference type="PANTHER" id="PTHR35042:SF1">
    <property type="entry name" value="DUF1772-DOMAIN-CONTAINING PROTEIN"/>
    <property type="match status" value="1"/>
</dbReference>
<feature type="transmembrane region" description="Helical" evidence="5">
    <location>
        <begin position="58"/>
        <end position="75"/>
    </location>
</feature>
<dbReference type="Pfam" id="PF08592">
    <property type="entry name" value="Anthrone_oxy"/>
    <property type="match status" value="1"/>
</dbReference>
<dbReference type="OMA" id="TMYNIGK"/>
<keyword evidence="2 5" id="KW-0812">Transmembrane</keyword>
<dbReference type="PANTHER" id="PTHR35042">
    <property type="entry name" value="ANTHRONE OXYGENASE ENCC"/>
    <property type="match status" value="1"/>
</dbReference>
<evidence type="ECO:0000256" key="3">
    <source>
        <dbReference type="ARBA" id="ARBA00022989"/>
    </source>
</evidence>
<protein>
    <submittedName>
        <fullName evidence="6">DUF1772 family protein</fullName>
    </submittedName>
</protein>
<evidence type="ECO:0000313" key="7">
    <source>
        <dbReference type="Proteomes" id="UP000015464"/>
    </source>
</evidence>
<accession>S9VTQ7</accession>